<proteinExistence type="predicted"/>
<organism evidence="1 2">
    <name type="scientific">Pedobacter africanus</name>
    <dbReference type="NCBI Taxonomy" id="151894"/>
    <lineage>
        <taxon>Bacteria</taxon>
        <taxon>Pseudomonadati</taxon>
        <taxon>Bacteroidota</taxon>
        <taxon>Sphingobacteriia</taxon>
        <taxon>Sphingobacteriales</taxon>
        <taxon>Sphingobacteriaceae</taxon>
        <taxon>Pedobacter</taxon>
    </lineage>
</organism>
<keyword evidence="2" id="KW-1185">Reference proteome</keyword>
<comment type="caution">
    <text evidence="1">The sequence shown here is derived from an EMBL/GenBank/DDBJ whole genome shotgun (WGS) entry which is preliminary data.</text>
</comment>
<reference evidence="1" key="1">
    <citation type="submission" date="2023-07" db="EMBL/GenBank/DDBJ databases">
        <title>Sorghum-associated microbial communities from plants grown in Nebraska, USA.</title>
        <authorList>
            <person name="Schachtman D."/>
        </authorList>
    </citation>
    <scope>NUCLEOTIDE SEQUENCE</scope>
    <source>
        <strain evidence="1">2697</strain>
    </source>
</reference>
<keyword evidence="1" id="KW-0808">Transferase</keyword>
<gene>
    <name evidence="1" type="ORF">J2X78_001778</name>
</gene>
<keyword evidence="1" id="KW-0328">Glycosyltransferase</keyword>
<dbReference type="EMBL" id="JAVDTF010000001">
    <property type="protein sequence ID" value="MDR6783226.1"/>
    <property type="molecule type" value="Genomic_DNA"/>
</dbReference>
<dbReference type="EC" id="2.4.1.-" evidence="1"/>
<dbReference type="Proteomes" id="UP001246858">
    <property type="component" value="Unassembled WGS sequence"/>
</dbReference>
<protein>
    <submittedName>
        <fullName evidence="1">Monofunctional biosynthetic peptidoglycan transglycosylase</fullName>
        <ecNumber evidence="1">2.4.1.-</ecNumber>
    </submittedName>
</protein>
<evidence type="ECO:0000313" key="2">
    <source>
        <dbReference type="Proteomes" id="UP001246858"/>
    </source>
</evidence>
<evidence type="ECO:0000313" key="1">
    <source>
        <dbReference type="EMBL" id="MDR6783226.1"/>
    </source>
</evidence>
<accession>A0ACC6KVX8</accession>
<sequence length="239" mass="27852">MASFKIPNKPNTIILLTFKVLLALFLVFIVTSFILVFYYRFFNPSSTPFMRFRMEQLGNKHIKIKWIPYEKIGKNIKLAVVTSEDSSFLNHKGFNFKAIENAYYLNKKLGFNKYGASTISQQVAKNLFLWNGKSWTRKVLEAYFTSLIELNWSKKRILEVYLNIIEYGKGVFGIYNATNCYFEKNPSNVTPFEASLITAALPSPLHYSLLKPSNELLQRSARVRYLIRRYKGKYNLDSL</sequence>
<name>A0ACC6KVX8_9SPHI</name>